<evidence type="ECO:0000256" key="8">
    <source>
        <dbReference type="ARBA" id="ARBA00023157"/>
    </source>
</evidence>
<feature type="binding site" evidence="10">
    <location>
        <position position="54"/>
    </location>
    <ligand>
        <name>ATP</name>
        <dbReference type="ChEBI" id="CHEBI:30616"/>
    </ligand>
</feature>
<keyword evidence="1 10" id="KW-0963">Cytoplasm</keyword>
<keyword evidence="3 10" id="KW-0808">Transferase</keyword>
<dbReference type="FunFam" id="2.40.30.10:FF:000023">
    <property type="entry name" value="tRNA-specific 2-thiouridylase MnmA"/>
    <property type="match status" value="1"/>
</dbReference>
<evidence type="ECO:0000259" key="12">
    <source>
        <dbReference type="Pfam" id="PF20259"/>
    </source>
</evidence>
<dbReference type="NCBIfam" id="TIGR00420">
    <property type="entry name" value="trmU"/>
    <property type="match status" value="1"/>
</dbReference>
<feature type="region of interest" description="Interaction with tRNA" evidence="10">
    <location>
        <begin position="330"/>
        <end position="331"/>
    </location>
</feature>
<keyword evidence="5 10" id="KW-0547">Nucleotide-binding</keyword>
<evidence type="ECO:0000256" key="10">
    <source>
        <dbReference type="HAMAP-Rule" id="MF_00144"/>
    </source>
</evidence>
<keyword evidence="4 10" id="KW-0819">tRNA processing</keyword>
<evidence type="ECO:0000256" key="1">
    <source>
        <dbReference type="ARBA" id="ARBA00022490"/>
    </source>
</evidence>
<dbReference type="GO" id="GO:0005737">
    <property type="term" value="C:cytoplasm"/>
    <property type="evidence" value="ECO:0007669"/>
    <property type="project" value="UniProtKB-SubCell"/>
</dbReference>
<dbReference type="InterPro" id="IPR046884">
    <property type="entry name" value="MnmA-like_central"/>
</dbReference>
<dbReference type="NCBIfam" id="NF001138">
    <property type="entry name" value="PRK00143.1"/>
    <property type="match status" value="1"/>
</dbReference>
<dbReference type="InterPro" id="IPR014729">
    <property type="entry name" value="Rossmann-like_a/b/a_fold"/>
</dbReference>
<evidence type="ECO:0000256" key="3">
    <source>
        <dbReference type="ARBA" id="ARBA00022679"/>
    </source>
</evidence>
<dbReference type="Pfam" id="PF03054">
    <property type="entry name" value="tRNA_Me_trans"/>
    <property type="match status" value="1"/>
</dbReference>
<keyword evidence="2 10" id="KW-0820">tRNA-binding</keyword>
<dbReference type="EC" id="2.8.1.13" evidence="10"/>
<feature type="active site" description="Nucleophile" evidence="10">
    <location>
        <position position="125"/>
    </location>
</feature>
<feature type="domain" description="tRNA-specific 2-thiouridylase MnmA-like central" evidence="12">
    <location>
        <begin position="234"/>
        <end position="295"/>
    </location>
</feature>
<dbReference type="Proteomes" id="UP000229364">
    <property type="component" value="Unassembled WGS sequence"/>
</dbReference>
<dbReference type="HAMAP" id="MF_00144">
    <property type="entry name" value="tRNA_thiouridyl_MnmA"/>
    <property type="match status" value="1"/>
</dbReference>
<dbReference type="Pfam" id="PF20259">
    <property type="entry name" value="tRNA_Me_trans_M"/>
    <property type="match status" value="1"/>
</dbReference>
<name>A0A2M7VIV2_9BACT</name>
<dbReference type="GO" id="GO:0002143">
    <property type="term" value="P:tRNA wobble position uridine thiolation"/>
    <property type="evidence" value="ECO:0007669"/>
    <property type="project" value="TreeGrafter"/>
</dbReference>
<dbReference type="InterPro" id="IPR046885">
    <property type="entry name" value="MnmA-like_C"/>
</dbReference>
<dbReference type="GO" id="GO:0103016">
    <property type="term" value="F:tRNA-uridine 2-sulfurtransferase activity"/>
    <property type="evidence" value="ECO:0007669"/>
    <property type="project" value="UniProtKB-EC"/>
</dbReference>
<evidence type="ECO:0000256" key="9">
    <source>
        <dbReference type="ARBA" id="ARBA00051542"/>
    </source>
</evidence>
<evidence type="ECO:0000256" key="2">
    <source>
        <dbReference type="ARBA" id="ARBA00022555"/>
    </source>
</evidence>
<evidence type="ECO:0000256" key="6">
    <source>
        <dbReference type="ARBA" id="ARBA00022840"/>
    </source>
</evidence>
<feature type="active site" description="Cysteine persulfide intermediate" evidence="10">
    <location>
        <position position="227"/>
    </location>
</feature>
<dbReference type="Pfam" id="PF20258">
    <property type="entry name" value="tRNA_Me_trans_C"/>
    <property type="match status" value="1"/>
</dbReference>
<dbReference type="Gene3D" id="3.40.50.620">
    <property type="entry name" value="HUPs"/>
    <property type="match status" value="1"/>
</dbReference>
<proteinExistence type="inferred from homology"/>
<keyword evidence="6 10" id="KW-0067">ATP-binding</keyword>
<keyword evidence="8" id="KW-1015">Disulfide bond</keyword>
<dbReference type="SUPFAM" id="SSF52402">
    <property type="entry name" value="Adenine nucleotide alpha hydrolases-like"/>
    <property type="match status" value="1"/>
</dbReference>
<comment type="subcellular location">
    <subcellularLocation>
        <location evidence="10">Cytoplasm</location>
    </subcellularLocation>
</comment>
<dbReference type="GO" id="GO:0005524">
    <property type="term" value="F:ATP binding"/>
    <property type="evidence" value="ECO:0007669"/>
    <property type="project" value="UniProtKB-KW"/>
</dbReference>
<feature type="binding site" evidence="10">
    <location>
        <position position="149"/>
    </location>
    <ligand>
        <name>ATP</name>
        <dbReference type="ChEBI" id="CHEBI:30616"/>
    </ligand>
</feature>
<evidence type="ECO:0000259" key="11">
    <source>
        <dbReference type="Pfam" id="PF20258"/>
    </source>
</evidence>
<dbReference type="InterPro" id="IPR004506">
    <property type="entry name" value="MnmA-like"/>
</dbReference>
<keyword evidence="7 10" id="KW-0694">RNA-binding</keyword>
<dbReference type="EMBL" id="PFPR01000035">
    <property type="protein sequence ID" value="PJA01666.1"/>
    <property type="molecule type" value="Genomic_DNA"/>
</dbReference>
<dbReference type="FunFam" id="2.30.30.280:FF:000001">
    <property type="entry name" value="tRNA-specific 2-thiouridylase MnmA"/>
    <property type="match status" value="1"/>
</dbReference>
<dbReference type="InterPro" id="IPR023382">
    <property type="entry name" value="MnmA-like_central_sf"/>
</dbReference>
<feature type="site" description="Interaction with tRNA" evidence="10">
    <location>
        <position position="150"/>
    </location>
</feature>
<feature type="region of interest" description="Interaction with tRNA" evidence="10">
    <location>
        <begin position="176"/>
        <end position="178"/>
    </location>
</feature>
<evidence type="ECO:0000256" key="5">
    <source>
        <dbReference type="ARBA" id="ARBA00022741"/>
    </source>
</evidence>
<reference evidence="14" key="1">
    <citation type="submission" date="2017-09" db="EMBL/GenBank/DDBJ databases">
        <title>Depth-based differentiation of microbial function through sediment-hosted aquifers and enrichment of novel symbionts in the deep terrestrial subsurface.</title>
        <authorList>
            <person name="Probst A.J."/>
            <person name="Ladd B."/>
            <person name="Jarett J.K."/>
            <person name="Geller-Mcgrath D.E."/>
            <person name="Sieber C.M.K."/>
            <person name="Emerson J.B."/>
            <person name="Anantharaman K."/>
            <person name="Thomas B.C."/>
            <person name="Malmstrom R."/>
            <person name="Stieglmeier M."/>
            <person name="Klingl A."/>
            <person name="Woyke T."/>
            <person name="Ryan C.M."/>
            <person name="Banfield J.F."/>
        </authorList>
    </citation>
    <scope>NUCLEOTIDE SEQUENCE [LARGE SCALE GENOMIC DNA]</scope>
</reference>
<feature type="domain" description="tRNA-specific 2-thiouridylase MnmA-like C-terminal" evidence="11">
    <location>
        <begin position="304"/>
        <end position="379"/>
    </location>
</feature>
<evidence type="ECO:0000313" key="13">
    <source>
        <dbReference type="EMBL" id="PJA01666.1"/>
    </source>
</evidence>
<dbReference type="Gene3D" id="2.30.30.280">
    <property type="entry name" value="Adenine nucleotide alpha hydrolases-like domains"/>
    <property type="match status" value="1"/>
</dbReference>
<feature type="site" description="Interaction with tRNA" evidence="10">
    <location>
        <position position="363"/>
    </location>
</feature>
<comment type="function">
    <text evidence="10">Catalyzes the 2-thiolation of uridine at the wobble position (U34) of tRNA, leading to the formation of s(2)U34.</text>
</comment>
<protein>
    <recommendedName>
        <fullName evidence="10">tRNA-specific 2-thiouridylase MnmA</fullName>
        <ecNumber evidence="10">2.8.1.13</ecNumber>
    </recommendedName>
</protein>
<comment type="caution">
    <text evidence="10">Lacks conserved residue(s) required for the propagation of feature annotation.</text>
</comment>
<accession>A0A2M7VIV2</accession>
<gene>
    <name evidence="10" type="primary">mnmA</name>
    <name evidence="13" type="ORF">COX74_01495</name>
</gene>
<dbReference type="PANTHER" id="PTHR11933">
    <property type="entry name" value="TRNA 5-METHYLAMINOMETHYL-2-THIOURIDYLATE -METHYLTRANSFERASE"/>
    <property type="match status" value="1"/>
</dbReference>
<evidence type="ECO:0000256" key="7">
    <source>
        <dbReference type="ARBA" id="ARBA00022884"/>
    </source>
</evidence>
<sequence>MGFIFHDYFVMLVYYMALLNKSKKVAVALSGGVDSAVAAALLKQQGYEVAGIFMKFWQAPFNSGKSGGWNRCCSFDAQQRAREVARVLGIRFYVLNLEQQFKKKVVDYFLREMKAGRTPNPCVVCNKKIKFGLLIDKALAIGADFVATGHYARLSRASSKFKVQSSKLMKAKCKAKDQTYFLWQLNQKQLAKVLLPIGEIANKTEVRQLAKKFNLPVAQTKESQEVCFIQNTTEEFLKKYLKAKPGAIQNKAGQTLGQHSGFWFYTIGQRKGIGLSGGPYFVVDKDFKKNILIVSNNENDLLKKDLIAEKVNWVSIQPSKFPLKVKAQIRYRHVPASAMLYQLPATNYKLVFAKPQRAITPGQSVVWYQGEELLGGGVIS</sequence>
<dbReference type="PANTHER" id="PTHR11933:SF5">
    <property type="entry name" value="MITOCHONDRIAL TRNA-SPECIFIC 2-THIOURIDYLASE 1"/>
    <property type="match status" value="1"/>
</dbReference>
<dbReference type="Gene3D" id="2.40.30.10">
    <property type="entry name" value="Translation factors"/>
    <property type="match status" value="1"/>
</dbReference>
<dbReference type="CDD" id="cd01998">
    <property type="entry name" value="MnmA_TRMU-like"/>
    <property type="match status" value="1"/>
</dbReference>
<evidence type="ECO:0000313" key="14">
    <source>
        <dbReference type="Proteomes" id="UP000229364"/>
    </source>
</evidence>
<dbReference type="AlphaFoldDB" id="A0A2M7VIV2"/>
<comment type="catalytic activity">
    <reaction evidence="9 10">
        <text>S-sulfanyl-L-cysteinyl-[protein] + uridine(34) in tRNA + AH2 + ATP = 2-thiouridine(34) in tRNA + L-cysteinyl-[protein] + A + AMP + diphosphate + H(+)</text>
        <dbReference type="Rhea" id="RHEA:47032"/>
        <dbReference type="Rhea" id="RHEA-COMP:10131"/>
        <dbReference type="Rhea" id="RHEA-COMP:11726"/>
        <dbReference type="Rhea" id="RHEA-COMP:11727"/>
        <dbReference type="Rhea" id="RHEA-COMP:11728"/>
        <dbReference type="ChEBI" id="CHEBI:13193"/>
        <dbReference type="ChEBI" id="CHEBI:15378"/>
        <dbReference type="ChEBI" id="CHEBI:17499"/>
        <dbReference type="ChEBI" id="CHEBI:29950"/>
        <dbReference type="ChEBI" id="CHEBI:30616"/>
        <dbReference type="ChEBI" id="CHEBI:33019"/>
        <dbReference type="ChEBI" id="CHEBI:61963"/>
        <dbReference type="ChEBI" id="CHEBI:65315"/>
        <dbReference type="ChEBI" id="CHEBI:87170"/>
        <dbReference type="ChEBI" id="CHEBI:456215"/>
        <dbReference type="EC" id="2.8.1.13"/>
    </reaction>
</comment>
<dbReference type="GO" id="GO:0000049">
    <property type="term" value="F:tRNA binding"/>
    <property type="evidence" value="ECO:0007669"/>
    <property type="project" value="UniProtKB-KW"/>
</dbReference>
<feature type="binding site" evidence="10">
    <location>
        <begin position="28"/>
        <end position="35"/>
    </location>
    <ligand>
        <name>ATP</name>
        <dbReference type="ChEBI" id="CHEBI:30616"/>
    </ligand>
</feature>
<dbReference type="FunFam" id="3.40.50.620:FF:000115">
    <property type="entry name" value="tRNA-specific 2-thiouridylase MnmA"/>
    <property type="match status" value="1"/>
</dbReference>
<organism evidence="13 14">
    <name type="scientific">bacterium (Candidatus Gribaldobacteria) CG_4_10_14_0_2_um_filter_41_16</name>
    <dbReference type="NCBI Taxonomy" id="2014265"/>
    <lineage>
        <taxon>Bacteria</taxon>
        <taxon>Candidatus Gribaldobacteria</taxon>
    </lineage>
</organism>
<comment type="similarity">
    <text evidence="10">Belongs to the MnmA/TRMU family.</text>
</comment>
<evidence type="ECO:0000256" key="4">
    <source>
        <dbReference type="ARBA" id="ARBA00022694"/>
    </source>
</evidence>
<comment type="caution">
    <text evidence="13">The sequence shown here is derived from an EMBL/GenBank/DDBJ whole genome shotgun (WGS) entry which is preliminary data.</text>
</comment>